<dbReference type="Proteomes" id="UP000006727">
    <property type="component" value="Chromosome 7"/>
</dbReference>
<reference evidence="7 8" key="1">
    <citation type="journal article" date="2008" name="Science">
        <title>The Physcomitrella genome reveals evolutionary insights into the conquest of land by plants.</title>
        <authorList>
            <person name="Rensing S."/>
            <person name="Lang D."/>
            <person name="Zimmer A."/>
            <person name="Terry A."/>
            <person name="Salamov A."/>
            <person name="Shapiro H."/>
            <person name="Nishiyama T."/>
            <person name="Perroud P.-F."/>
            <person name="Lindquist E."/>
            <person name="Kamisugi Y."/>
            <person name="Tanahashi T."/>
            <person name="Sakakibara K."/>
            <person name="Fujita T."/>
            <person name="Oishi K."/>
            <person name="Shin-I T."/>
            <person name="Kuroki Y."/>
            <person name="Toyoda A."/>
            <person name="Suzuki Y."/>
            <person name="Hashimoto A."/>
            <person name="Yamaguchi K."/>
            <person name="Sugano A."/>
            <person name="Kohara Y."/>
            <person name="Fujiyama A."/>
            <person name="Anterola A."/>
            <person name="Aoki S."/>
            <person name="Ashton N."/>
            <person name="Barbazuk W.B."/>
            <person name="Barker E."/>
            <person name="Bennetzen J."/>
            <person name="Bezanilla M."/>
            <person name="Blankenship R."/>
            <person name="Cho S.H."/>
            <person name="Dutcher S."/>
            <person name="Estelle M."/>
            <person name="Fawcett J.A."/>
            <person name="Gundlach H."/>
            <person name="Hanada K."/>
            <person name="Heyl A."/>
            <person name="Hicks K.A."/>
            <person name="Hugh J."/>
            <person name="Lohr M."/>
            <person name="Mayer K."/>
            <person name="Melkozernov A."/>
            <person name="Murata T."/>
            <person name="Nelson D."/>
            <person name="Pils B."/>
            <person name="Prigge M."/>
            <person name="Reiss B."/>
            <person name="Renner T."/>
            <person name="Rombauts S."/>
            <person name="Rushton P."/>
            <person name="Sanderfoot A."/>
            <person name="Schween G."/>
            <person name="Shiu S.-H."/>
            <person name="Stueber K."/>
            <person name="Theodoulou F.L."/>
            <person name="Tu H."/>
            <person name="Van de Peer Y."/>
            <person name="Verrier P.J."/>
            <person name="Waters E."/>
            <person name="Wood A."/>
            <person name="Yang L."/>
            <person name="Cove D."/>
            <person name="Cuming A."/>
            <person name="Hasebe M."/>
            <person name="Lucas S."/>
            <person name="Mishler D.B."/>
            <person name="Reski R."/>
            <person name="Grigoriev I."/>
            <person name="Quatrano R.S."/>
            <person name="Boore J.L."/>
        </authorList>
    </citation>
    <scope>NUCLEOTIDE SEQUENCE [LARGE SCALE GENOMIC DNA]</scope>
    <source>
        <strain evidence="7 8">cv. Gransden 2004</strain>
    </source>
</reference>
<reference evidence="7 8" key="2">
    <citation type="journal article" date="2018" name="Plant J.">
        <title>The Physcomitrella patens chromosome-scale assembly reveals moss genome structure and evolution.</title>
        <authorList>
            <person name="Lang D."/>
            <person name="Ullrich K.K."/>
            <person name="Murat F."/>
            <person name="Fuchs J."/>
            <person name="Jenkins J."/>
            <person name="Haas F.B."/>
            <person name="Piednoel M."/>
            <person name="Gundlach H."/>
            <person name="Van Bel M."/>
            <person name="Meyberg R."/>
            <person name="Vives C."/>
            <person name="Morata J."/>
            <person name="Symeonidi A."/>
            <person name="Hiss M."/>
            <person name="Muchero W."/>
            <person name="Kamisugi Y."/>
            <person name="Saleh O."/>
            <person name="Blanc G."/>
            <person name="Decker E.L."/>
            <person name="van Gessel N."/>
            <person name="Grimwood J."/>
            <person name="Hayes R.D."/>
            <person name="Graham S.W."/>
            <person name="Gunter L.E."/>
            <person name="McDaniel S.F."/>
            <person name="Hoernstein S.N.W."/>
            <person name="Larsson A."/>
            <person name="Li F.W."/>
            <person name="Perroud P.F."/>
            <person name="Phillips J."/>
            <person name="Ranjan P."/>
            <person name="Rokshar D.S."/>
            <person name="Rothfels C.J."/>
            <person name="Schneider L."/>
            <person name="Shu S."/>
            <person name="Stevenson D.W."/>
            <person name="Thummler F."/>
            <person name="Tillich M."/>
            <person name="Villarreal Aguilar J.C."/>
            <person name="Widiez T."/>
            <person name="Wong G.K."/>
            <person name="Wymore A."/>
            <person name="Zhang Y."/>
            <person name="Zimmer A.D."/>
            <person name="Quatrano R.S."/>
            <person name="Mayer K.F.X."/>
            <person name="Goodstein D."/>
            <person name="Casacuberta J.M."/>
            <person name="Vandepoele K."/>
            <person name="Reski R."/>
            <person name="Cuming A.C."/>
            <person name="Tuskan G.A."/>
            <person name="Maumus F."/>
            <person name="Salse J."/>
            <person name="Schmutz J."/>
            <person name="Rensing S.A."/>
        </authorList>
    </citation>
    <scope>NUCLEOTIDE SEQUENCE [LARGE SCALE GENOMIC DNA]</scope>
    <source>
        <strain evidence="7 8">cv. Gransden 2004</strain>
    </source>
</reference>
<feature type="transmembrane region" description="Helical" evidence="6">
    <location>
        <begin position="48"/>
        <end position="67"/>
    </location>
</feature>
<dbReference type="EnsemblPlants" id="Pp3c7_2400V3.2">
    <property type="protein sequence ID" value="Pp3c7_2400V3.2"/>
    <property type="gene ID" value="Pp3c7_2400"/>
</dbReference>
<dbReference type="GO" id="GO:0006487">
    <property type="term" value="P:protein N-linked glycosylation"/>
    <property type="evidence" value="ECO:0007669"/>
    <property type="project" value="UniProtKB-UniRule"/>
</dbReference>
<comment type="subcellular location">
    <subcellularLocation>
        <location evidence="1 6">Membrane</location>
        <topology evidence="1 6">Multi-pass membrane protein</topology>
    </subcellularLocation>
</comment>
<evidence type="ECO:0000256" key="3">
    <source>
        <dbReference type="ARBA" id="ARBA00022692"/>
    </source>
</evidence>
<dbReference type="Pfam" id="PF05251">
    <property type="entry name" value="Ost5"/>
    <property type="match status" value="1"/>
</dbReference>
<name>A0A7I4E727_PHYPA</name>
<feature type="transmembrane region" description="Helical" evidence="6">
    <location>
        <begin position="20"/>
        <end position="41"/>
    </location>
</feature>
<keyword evidence="3 6" id="KW-0812">Transmembrane</keyword>
<dbReference type="PANTHER" id="PTHR13636">
    <property type="entry name" value="TRANSMEMBRANE PROTEIN 258"/>
    <property type="match status" value="1"/>
</dbReference>
<protein>
    <recommendedName>
        <fullName evidence="6">Dolichyl-diphosphooligosaccharide-protein glycosyltransferase subunit OST5</fullName>
    </recommendedName>
</protein>
<dbReference type="InterPro" id="IPR007915">
    <property type="entry name" value="TMEM258/Ost5"/>
</dbReference>
<keyword evidence="8" id="KW-1185">Reference proteome</keyword>
<evidence type="ECO:0000256" key="1">
    <source>
        <dbReference type="ARBA" id="ARBA00004141"/>
    </source>
</evidence>
<proteinExistence type="inferred from homology"/>
<evidence type="ECO:0000313" key="8">
    <source>
        <dbReference type="Proteomes" id="UP000006727"/>
    </source>
</evidence>
<evidence type="ECO:0000313" key="7">
    <source>
        <dbReference type="EnsemblPlants" id="Pp3c7_2400V3.3"/>
    </source>
</evidence>
<dbReference type="Gramene" id="Pp3c7_2400V3.3">
    <property type="protein sequence ID" value="Pp3c7_2400V3.3"/>
    <property type="gene ID" value="Pp3c7_2400"/>
</dbReference>
<evidence type="ECO:0000256" key="2">
    <source>
        <dbReference type="ARBA" id="ARBA00009825"/>
    </source>
</evidence>
<comment type="similarity">
    <text evidence="2 6">Belongs to the OST5 family.</text>
</comment>
<dbReference type="GO" id="GO:0008250">
    <property type="term" value="C:oligosaccharyltransferase complex"/>
    <property type="evidence" value="ECO:0007669"/>
    <property type="project" value="UniProtKB-UniRule"/>
</dbReference>
<evidence type="ECO:0000256" key="6">
    <source>
        <dbReference type="RuleBase" id="RU367008"/>
    </source>
</evidence>
<accession>A0A7I4E727</accession>
<dbReference type="AlphaFoldDB" id="A0A7I4E727"/>
<dbReference type="Gramene" id="Pp3c7_2400V3.2">
    <property type="protein sequence ID" value="Pp3c7_2400V3.2"/>
    <property type="gene ID" value="Pp3c7_2400"/>
</dbReference>
<feature type="transmembrane region" description="Helical" evidence="6">
    <location>
        <begin position="112"/>
        <end position="132"/>
    </location>
</feature>
<comment type="caution">
    <text evidence="6">Lacks conserved residue(s) required for the propagation of feature annotation.</text>
</comment>
<keyword evidence="4 6" id="KW-1133">Transmembrane helix</keyword>
<dbReference type="EMBL" id="ABEU02000007">
    <property type="status" value="NOT_ANNOTATED_CDS"/>
    <property type="molecule type" value="Genomic_DNA"/>
</dbReference>
<gene>
    <name evidence="7" type="primary">LOC112284911</name>
</gene>
<keyword evidence="5 6" id="KW-0472">Membrane</keyword>
<comment type="function">
    <text evidence="6">Subunit of the oligosaccharyl transferase (OST) complex that catalyzes the initial transfer of a defined glycan (Glc(3)Man(9)GlcNAc(2) in eukaryotes) from the lipid carrier dolichol-pyrophosphate to an asparagine residue within an Asn-X-Ser/Thr consensus motif in nascent polypeptide chains, the first step in protein N-glycosylation. N-glycosylation occurs cotranslationally and the complex associates with the Sec61 complex at the channel-forming translocon complex that mediates protein translocation across the endoplasmic reticulum (ER). All subunits are required for a maximal enzyme activity.</text>
</comment>
<organism evidence="7 8">
    <name type="scientific">Physcomitrium patens</name>
    <name type="common">Spreading-leaved earth moss</name>
    <name type="synonym">Physcomitrella patens</name>
    <dbReference type="NCBI Taxonomy" id="3218"/>
    <lineage>
        <taxon>Eukaryota</taxon>
        <taxon>Viridiplantae</taxon>
        <taxon>Streptophyta</taxon>
        <taxon>Embryophyta</taxon>
        <taxon>Bryophyta</taxon>
        <taxon>Bryophytina</taxon>
        <taxon>Bryopsida</taxon>
        <taxon>Funariidae</taxon>
        <taxon>Funariales</taxon>
        <taxon>Funariaceae</taxon>
        <taxon>Physcomitrium</taxon>
    </lineage>
</organism>
<dbReference type="EnsemblPlants" id="Pp3c7_2400V3.3">
    <property type="protein sequence ID" value="Pp3c7_2400V3.3"/>
    <property type="gene ID" value="Pp3c7_2400"/>
</dbReference>
<evidence type="ECO:0000256" key="4">
    <source>
        <dbReference type="ARBA" id="ARBA00022989"/>
    </source>
</evidence>
<evidence type="ECO:0000256" key="5">
    <source>
        <dbReference type="ARBA" id="ARBA00023136"/>
    </source>
</evidence>
<comment type="subunit">
    <text evidence="6">Component of the oligosaccharyltransferase (OST) complex.</text>
</comment>
<reference evidence="7" key="3">
    <citation type="submission" date="2020-12" db="UniProtKB">
        <authorList>
            <consortium name="EnsemblPlants"/>
        </authorList>
    </citation>
    <scope>IDENTIFICATION</scope>
</reference>
<sequence>MAVGPGEFGVPLFSPVSEPLHPLLAVLLITIGLLVMASFFIGLLADHAYLISSLSSTMTAALLFIFVSGKYQAHGRAHTIKQQRKLYTKVWIFLSSYEVTSTKFSRSLGYEFATGGLASVFLGFGTLFLLLWTGVYV</sequence>